<evidence type="ECO:0000256" key="4">
    <source>
        <dbReference type="ARBA" id="ARBA00023136"/>
    </source>
</evidence>
<evidence type="ECO:0000256" key="1">
    <source>
        <dbReference type="ARBA" id="ARBA00004141"/>
    </source>
</evidence>
<dbReference type="KEGG" id="fsl:EJO69_11610"/>
<dbReference type="InterPro" id="IPR010432">
    <property type="entry name" value="RDD"/>
</dbReference>
<dbReference type="Pfam" id="PF06271">
    <property type="entry name" value="RDD"/>
    <property type="match status" value="1"/>
</dbReference>
<keyword evidence="8" id="KW-1185">Reference proteome</keyword>
<evidence type="ECO:0000313" key="7">
    <source>
        <dbReference type="EMBL" id="AZN30879.1"/>
    </source>
</evidence>
<comment type="subcellular location">
    <subcellularLocation>
        <location evidence="1">Membrane</location>
        <topology evidence="1">Multi-pass membrane protein</topology>
    </subcellularLocation>
</comment>
<dbReference type="EMBL" id="CP034438">
    <property type="protein sequence ID" value="AZN30879.1"/>
    <property type="molecule type" value="Genomic_DNA"/>
</dbReference>
<dbReference type="PANTHER" id="PTHR38480">
    <property type="entry name" value="SLR0254 PROTEIN"/>
    <property type="match status" value="1"/>
</dbReference>
<keyword evidence="2 5" id="KW-0812">Transmembrane</keyword>
<accession>A0A3Q8WV87</accession>
<sequence>MPRHGRRDCRYCGAMTTEGADIRYQAAGSAAAPVDERTDIITGEGVGLVLPTVALGTRIISALIDYTLYLLIGGLAWYGLQRVWEPENMAQAATWITTTLMVWAVGLPFLVQWLTRGSSLGRLLTSTRTVRYDGGTITMRHALTRAVAGLFDIHLTLGALGSVVIASTARSQRTGDMLAGTIVVTWPRRYRGPQLLAVHPLLDRWARIAMISPVPGPLSIAARDYLRTAKAMTPERRFERARDLAAALEPFTAPAPPRGTDPDAFILTVLSLREAADYRAASDTMRRQMRTEERLAALPYSVEHQGQSVRQG</sequence>
<keyword evidence="4 5" id="KW-0472">Membrane</keyword>
<proteinExistence type="predicted"/>
<evidence type="ECO:0000259" key="6">
    <source>
        <dbReference type="Pfam" id="PF06271"/>
    </source>
</evidence>
<keyword evidence="3 5" id="KW-1133">Transmembrane helix</keyword>
<dbReference type="GO" id="GO:0016020">
    <property type="term" value="C:membrane"/>
    <property type="evidence" value="ECO:0007669"/>
    <property type="project" value="UniProtKB-SubCell"/>
</dbReference>
<gene>
    <name evidence="7" type="ORF">EJO69_11610</name>
</gene>
<name>A0A3Q8WV87_9ACTO</name>
<evidence type="ECO:0000256" key="3">
    <source>
        <dbReference type="ARBA" id="ARBA00022989"/>
    </source>
</evidence>
<reference evidence="7 8" key="1">
    <citation type="submission" date="2018-12" db="EMBL/GenBank/DDBJ databases">
        <title>Complete genome sequence of Flaviflexus salsibiostraticola KCTC 33148.</title>
        <authorList>
            <person name="Bae J.-W."/>
        </authorList>
    </citation>
    <scope>NUCLEOTIDE SEQUENCE [LARGE SCALE GENOMIC DNA]</scope>
    <source>
        <strain evidence="7 8">KCTC 33148</strain>
    </source>
</reference>
<dbReference type="PANTHER" id="PTHR38480:SF1">
    <property type="entry name" value="SLR0254 PROTEIN"/>
    <property type="match status" value="1"/>
</dbReference>
<evidence type="ECO:0000256" key="5">
    <source>
        <dbReference type="SAM" id="Phobius"/>
    </source>
</evidence>
<feature type="transmembrane region" description="Helical" evidence="5">
    <location>
        <begin position="92"/>
        <end position="114"/>
    </location>
</feature>
<dbReference type="OrthoDB" id="9787732at2"/>
<evidence type="ECO:0000256" key="2">
    <source>
        <dbReference type="ARBA" id="ARBA00022692"/>
    </source>
</evidence>
<evidence type="ECO:0000313" key="8">
    <source>
        <dbReference type="Proteomes" id="UP000270021"/>
    </source>
</evidence>
<organism evidence="7 8">
    <name type="scientific">Flaviflexus salsibiostraticola</name>
    <dbReference type="NCBI Taxonomy" id="1282737"/>
    <lineage>
        <taxon>Bacteria</taxon>
        <taxon>Bacillati</taxon>
        <taxon>Actinomycetota</taxon>
        <taxon>Actinomycetes</taxon>
        <taxon>Actinomycetales</taxon>
        <taxon>Actinomycetaceae</taxon>
        <taxon>Flaviflexus</taxon>
    </lineage>
</organism>
<feature type="transmembrane region" description="Helical" evidence="5">
    <location>
        <begin position="59"/>
        <end position="80"/>
    </location>
</feature>
<protein>
    <submittedName>
        <fullName evidence="7">RDD family protein</fullName>
    </submittedName>
</protein>
<dbReference type="Proteomes" id="UP000270021">
    <property type="component" value="Chromosome"/>
</dbReference>
<feature type="domain" description="RDD" evidence="6">
    <location>
        <begin position="54"/>
        <end position="180"/>
    </location>
</feature>
<dbReference type="AlphaFoldDB" id="A0A3Q8WV87"/>